<comment type="caution">
    <text evidence="1">The sequence shown here is derived from an EMBL/GenBank/DDBJ whole genome shotgun (WGS) entry which is preliminary data.</text>
</comment>
<evidence type="ECO:0000313" key="1">
    <source>
        <dbReference type="EMBL" id="KAI3360368.1"/>
    </source>
</evidence>
<dbReference type="EMBL" id="CM041546">
    <property type="protein sequence ID" value="KAI3360368.1"/>
    <property type="molecule type" value="Genomic_DNA"/>
</dbReference>
<protein>
    <submittedName>
        <fullName evidence="1">Uncharacterized protein</fullName>
    </submittedName>
</protein>
<name>A0ACB8W0Q8_9TELE</name>
<dbReference type="Proteomes" id="UP000831701">
    <property type="component" value="Chromosome 16"/>
</dbReference>
<accession>A0ACB8W0Q8</accession>
<gene>
    <name evidence="1" type="ORF">L3Q82_002232</name>
</gene>
<reference evidence="1" key="1">
    <citation type="submission" date="2022-04" db="EMBL/GenBank/DDBJ databases">
        <title>Jade perch genome.</title>
        <authorList>
            <person name="Chao B."/>
        </authorList>
    </citation>
    <scope>NUCLEOTIDE SEQUENCE</scope>
    <source>
        <strain evidence="1">CB-2022</strain>
    </source>
</reference>
<proteinExistence type="predicted"/>
<keyword evidence="2" id="KW-1185">Reference proteome</keyword>
<sequence>MLGVGRAIWDNVGVWGAGGVVGGVARRSRSSASWEGPFPLTDEKEEEEEEEEDEEDDEDEDEEERKNSGKEQSLVKRSRREEALQPSTAGSVTSSTLPSISSSNPFASSIINSSSSVAPVASSITSVSSSPSACTSSNTSVTFSSTSATIFSSITSTPTSPISSSVCTYSTASSILSSPSLVPPRPSPPPDLPVCAKNISLTASGEKVILWTREADRVILTMCQQEGANQNTFQAISTLLGNKTPTEVSRRFRDLMRLFRTAARHTSSEDEAPPTAVANEEED</sequence>
<evidence type="ECO:0000313" key="2">
    <source>
        <dbReference type="Proteomes" id="UP000831701"/>
    </source>
</evidence>
<organism evidence="1 2">
    <name type="scientific">Scortum barcoo</name>
    <name type="common">barcoo grunter</name>
    <dbReference type="NCBI Taxonomy" id="214431"/>
    <lineage>
        <taxon>Eukaryota</taxon>
        <taxon>Metazoa</taxon>
        <taxon>Chordata</taxon>
        <taxon>Craniata</taxon>
        <taxon>Vertebrata</taxon>
        <taxon>Euteleostomi</taxon>
        <taxon>Actinopterygii</taxon>
        <taxon>Neopterygii</taxon>
        <taxon>Teleostei</taxon>
        <taxon>Neoteleostei</taxon>
        <taxon>Acanthomorphata</taxon>
        <taxon>Eupercaria</taxon>
        <taxon>Centrarchiformes</taxon>
        <taxon>Terapontoidei</taxon>
        <taxon>Terapontidae</taxon>
        <taxon>Scortum</taxon>
    </lineage>
</organism>